<reference evidence="3 4" key="1">
    <citation type="submission" date="2019-07" db="EMBL/GenBank/DDBJ databases">
        <title>Finished genome of Venturia effusa.</title>
        <authorList>
            <person name="Young C.A."/>
            <person name="Cox M.P."/>
            <person name="Ganley A.R.D."/>
            <person name="David W.J."/>
        </authorList>
    </citation>
    <scope>NUCLEOTIDE SEQUENCE [LARGE SCALE GENOMIC DNA]</scope>
    <source>
        <strain evidence="4">albino</strain>
    </source>
</reference>
<dbReference type="AlphaFoldDB" id="A0A517LPY9"/>
<comment type="similarity">
    <text evidence="1">Belongs to the SAP18 family.</text>
</comment>
<dbReference type="EMBL" id="CP042202">
    <property type="protein sequence ID" value="QDS77697.1"/>
    <property type="molecule type" value="Genomic_DNA"/>
</dbReference>
<dbReference type="STRING" id="50376.A0A517LPY9"/>
<organism evidence="3 4">
    <name type="scientific">Venturia effusa</name>
    <dbReference type="NCBI Taxonomy" id="50376"/>
    <lineage>
        <taxon>Eukaryota</taxon>
        <taxon>Fungi</taxon>
        <taxon>Dikarya</taxon>
        <taxon>Ascomycota</taxon>
        <taxon>Pezizomycotina</taxon>
        <taxon>Dothideomycetes</taxon>
        <taxon>Pleosporomycetidae</taxon>
        <taxon>Venturiales</taxon>
        <taxon>Venturiaceae</taxon>
        <taxon>Venturia</taxon>
    </lineage>
</organism>
<dbReference type="GO" id="GO:0005634">
    <property type="term" value="C:nucleus"/>
    <property type="evidence" value="ECO:0007669"/>
    <property type="project" value="TreeGrafter"/>
</dbReference>
<evidence type="ECO:0000256" key="2">
    <source>
        <dbReference type="SAM" id="MobiDB-lite"/>
    </source>
</evidence>
<keyword evidence="4" id="KW-1185">Reference proteome</keyword>
<gene>
    <name evidence="3" type="ORF">FKW77_003834</name>
</gene>
<evidence type="ECO:0008006" key="5">
    <source>
        <dbReference type="Google" id="ProtNLM"/>
    </source>
</evidence>
<accession>A0A517LPY9</accession>
<protein>
    <recommendedName>
        <fullName evidence="5">Histone deacetylase complex subunit SAP18</fullName>
    </recommendedName>
</protein>
<evidence type="ECO:0000313" key="4">
    <source>
        <dbReference type="Proteomes" id="UP000316270"/>
    </source>
</evidence>
<sequence>MANKTVDRQTDTPFLLKLFYKTASHHTVQDFQSDQQPPHVQIYTWSNATLTELSQLIANNLPQLLPNPSVGTRLSFELVVQLQSSRIDDMPRYTMKRLGTVVLGAIPRSDTNGTHGDREEDDAGLGDDAITKEQNMTLADARIVVGDYIDCAILPPLANGDVAPPPRLTSAAPAQATGRSNG</sequence>
<dbReference type="InterPro" id="IPR010516">
    <property type="entry name" value="SAP18"/>
</dbReference>
<dbReference type="Proteomes" id="UP000316270">
    <property type="component" value="Chromosome 18"/>
</dbReference>
<name>A0A517LPY9_9PEZI</name>
<dbReference type="PANTHER" id="PTHR13082">
    <property type="entry name" value="SAP18"/>
    <property type="match status" value="1"/>
</dbReference>
<dbReference type="OrthoDB" id="440566at2759"/>
<dbReference type="InterPro" id="IPR042534">
    <property type="entry name" value="SAP18_sf"/>
</dbReference>
<dbReference type="PANTHER" id="PTHR13082:SF0">
    <property type="entry name" value="HISTONE DEACETYLASE COMPLEX SUBUNIT SAP18"/>
    <property type="match status" value="1"/>
</dbReference>
<evidence type="ECO:0000313" key="3">
    <source>
        <dbReference type="EMBL" id="QDS77697.1"/>
    </source>
</evidence>
<dbReference type="Gene3D" id="3.10.20.550">
    <property type="entry name" value="ASAP complex, SAP18 subunit"/>
    <property type="match status" value="1"/>
</dbReference>
<evidence type="ECO:0000256" key="1">
    <source>
        <dbReference type="ARBA" id="ARBA00009143"/>
    </source>
</evidence>
<feature type="region of interest" description="Disordered" evidence="2">
    <location>
        <begin position="160"/>
        <end position="182"/>
    </location>
</feature>
<proteinExistence type="inferred from homology"/>
<dbReference type="Pfam" id="PF06487">
    <property type="entry name" value="SAP18"/>
    <property type="match status" value="1"/>
</dbReference>